<sequence>LDIVTDQTELAQVYIGTTKKNNCFIYVQAGANAHSVNNEDTVD</sequence>
<reference evidence="1" key="1">
    <citation type="submission" date="2021-02" db="EMBL/GenBank/DDBJ databases">
        <authorList>
            <person name="Nowell W R."/>
        </authorList>
    </citation>
    <scope>NUCLEOTIDE SEQUENCE</scope>
</reference>
<proteinExistence type="predicted"/>
<feature type="non-terminal residue" evidence="1">
    <location>
        <position position="1"/>
    </location>
</feature>
<dbReference type="AlphaFoldDB" id="A0A815TKU8"/>
<dbReference type="Proteomes" id="UP000663882">
    <property type="component" value="Unassembled WGS sequence"/>
</dbReference>
<name>A0A815TKU8_9BILA</name>
<comment type="caution">
    <text evidence="1">The sequence shown here is derived from an EMBL/GenBank/DDBJ whole genome shotgun (WGS) entry which is preliminary data.</text>
</comment>
<evidence type="ECO:0000313" key="1">
    <source>
        <dbReference type="EMBL" id="CAF1505189.1"/>
    </source>
</evidence>
<dbReference type="EMBL" id="CAJNOO010011883">
    <property type="protein sequence ID" value="CAF1505189.1"/>
    <property type="molecule type" value="Genomic_DNA"/>
</dbReference>
<organism evidence="1 2">
    <name type="scientific">Rotaria sordida</name>
    <dbReference type="NCBI Taxonomy" id="392033"/>
    <lineage>
        <taxon>Eukaryota</taxon>
        <taxon>Metazoa</taxon>
        <taxon>Spiralia</taxon>
        <taxon>Gnathifera</taxon>
        <taxon>Rotifera</taxon>
        <taxon>Eurotatoria</taxon>
        <taxon>Bdelloidea</taxon>
        <taxon>Philodinida</taxon>
        <taxon>Philodinidae</taxon>
        <taxon>Rotaria</taxon>
    </lineage>
</organism>
<gene>
    <name evidence="1" type="ORF">RFH988_LOCUS38897</name>
</gene>
<evidence type="ECO:0000313" key="2">
    <source>
        <dbReference type="Proteomes" id="UP000663882"/>
    </source>
</evidence>
<accession>A0A815TKU8</accession>
<protein>
    <submittedName>
        <fullName evidence="1">Uncharacterized protein</fullName>
    </submittedName>
</protein>